<evidence type="ECO:0000259" key="6">
    <source>
        <dbReference type="Pfam" id="PF01926"/>
    </source>
</evidence>
<evidence type="ECO:0000256" key="1">
    <source>
        <dbReference type="ARBA" id="ARBA00022741"/>
    </source>
</evidence>
<dbReference type="PANTHER" id="PTHR45709">
    <property type="entry name" value="LARGE SUBUNIT GTPASE 1 HOMOLOG-RELATED"/>
    <property type="match status" value="1"/>
</dbReference>
<comment type="function">
    <text evidence="3">Possible regulatory or functional link with the histocompatibility cluster.</text>
</comment>
<dbReference type="Pfam" id="PF01926">
    <property type="entry name" value="MMR_HSR1"/>
    <property type="match status" value="1"/>
</dbReference>
<keyword evidence="7" id="KW-1185">Reference proteome</keyword>
<feature type="compositionally biased region" description="Basic residues" evidence="5">
    <location>
        <begin position="1"/>
        <end position="22"/>
    </location>
</feature>
<name>A0ABM1E4C1_PRICU</name>
<dbReference type="InterPro" id="IPR006073">
    <property type="entry name" value="GTP-bd"/>
</dbReference>
<dbReference type="RefSeq" id="XP_014667042.1">
    <property type="nucleotide sequence ID" value="XM_014811556.1"/>
</dbReference>
<organism evidence="7 8">
    <name type="scientific">Priapulus caudatus</name>
    <name type="common">Priapulid worm</name>
    <dbReference type="NCBI Taxonomy" id="37621"/>
    <lineage>
        <taxon>Eukaryota</taxon>
        <taxon>Metazoa</taxon>
        <taxon>Ecdysozoa</taxon>
        <taxon>Scalidophora</taxon>
        <taxon>Priapulida</taxon>
        <taxon>Priapulimorpha</taxon>
        <taxon>Priapulimorphida</taxon>
        <taxon>Priapulidae</taxon>
        <taxon>Priapulus</taxon>
    </lineage>
</organism>
<accession>A0ABM1E4C1</accession>
<feature type="domain" description="G" evidence="6">
    <location>
        <begin position="340"/>
        <end position="395"/>
    </location>
</feature>
<dbReference type="SUPFAM" id="SSF52540">
    <property type="entry name" value="P-loop containing nucleoside triphosphate hydrolases"/>
    <property type="match status" value="1"/>
</dbReference>
<keyword evidence="2" id="KW-0342">GTP-binding</keyword>
<dbReference type="InterPro" id="IPR043358">
    <property type="entry name" value="GNL1-like"/>
</dbReference>
<keyword evidence="1" id="KW-0547">Nucleotide-binding</keyword>
<evidence type="ECO:0000313" key="7">
    <source>
        <dbReference type="Proteomes" id="UP000695022"/>
    </source>
</evidence>
<protein>
    <recommendedName>
        <fullName evidence="4">Guanine nucleotide-binding protein-like 1</fullName>
    </recommendedName>
</protein>
<feature type="compositionally biased region" description="Low complexity" evidence="5">
    <location>
        <begin position="537"/>
        <end position="546"/>
    </location>
</feature>
<sequence>MPRKKAFSGKQKKRQLHEKREKKKCEVSEDDSDYPRPHTVPDRTRLDSIPDHQSSDAGESDTDTSETLSITDVRKLNQQPDDELTSRKRYDANRYRLHFQREPKHEIHRRKELAMRPFKPLSEIALEISLEDIYRPGTAVDMPKRPAWNYSMSKEKVEAQEERMFMAYLDKIYSDFKSEELSYFELNLETWRQLWRVLEISDIVLLITDIRFPIDLAPASLVAAWKNYFQERFPKLHIICFSSYPKDPREQGMLDPNKVFHKKRVKTKKRFITIGPQDLYQACEGIVSGKVDLQGWKERIAEQMEFDDNDETHENEAIVQEDSLPDGTSDVRYKNGILTIGCVGHPNVGKSSLLNGLVGRKVVSVSKTPGHTKHYQTIFLTPTVRLCDSPGLTFPSVIEKPLQILSGIYPVAQVQEPYTAIGFLAQRIPLVSVLHLKPPDYVVSKPTSAAVEWTAIDICEAWAEKRNFKTAKAARNDVYRAANNLLRFAQEGRLRLCLRPPGFTKQKEMWERHADTRLIAARQNLNADRDSSDDLASTSDPFSSCSSDDDEADKADKSSSETEATGTERVRLTNPYALLTGDE</sequence>
<dbReference type="Gene3D" id="3.40.50.300">
    <property type="entry name" value="P-loop containing nucleotide triphosphate hydrolases"/>
    <property type="match status" value="1"/>
</dbReference>
<feature type="compositionally biased region" description="Basic and acidic residues" evidence="5">
    <location>
        <begin position="554"/>
        <end position="571"/>
    </location>
</feature>
<evidence type="ECO:0000256" key="2">
    <source>
        <dbReference type="ARBA" id="ARBA00023134"/>
    </source>
</evidence>
<evidence type="ECO:0000256" key="4">
    <source>
        <dbReference type="ARBA" id="ARBA00039902"/>
    </source>
</evidence>
<dbReference type="Proteomes" id="UP000695022">
    <property type="component" value="Unplaced"/>
</dbReference>
<evidence type="ECO:0000256" key="5">
    <source>
        <dbReference type="SAM" id="MobiDB-lite"/>
    </source>
</evidence>
<dbReference type="InterPro" id="IPR027417">
    <property type="entry name" value="P-loop_NTPase"/>
</dbReference>
<evidence type="ECO:0000313" key="8">
    <source>
        <dbReference type="RefSeq" id="XP_014667042.1"/>
    </source>
</evidence>
<dbReference type="GeneID" id="106808726"/>
<feature type="region of interest" description="Disordered" evidence="5">
    <location>
        <begin position="1"/>
        <end position="89"/>
    </location>
</feature>
<evidence type="ECO:0000256" key="3">
    <source>
        <dbReference type="ARBA" id="ARBA00037770"/>
    </source>
</evidence>
<feature type="compositionally biased region" description="Basic and acidic residues" evidence="5">
    <location>
        <begin position="23"/>
        <end position="54"/>
    </location>
</feature>
<feature type="region of interest" description="Disordered" evidence="5">
    <location>
        <begin position="529"/>
        <end position="583"/>
    </location>
</feature>
<dbReference type="PANTHER" id="PTHR45709:SF3">
    <property type="entry name" value="GUANINE NUCLEOTIDE-BINDING PROTEIN-LIKE 1"/>
    <property type="match status" value="1"/>
</dbReference>
<reference evidence="8" key="1">
    <citation type="submission" date="2025-08" db="UniProtKB">
        <authorList>
            <consortium name="RefSeq"/>
        </authorList>
    </citation>
    <scope>IDENTIFICATION</scope>
</reference>
<proteinExistence type="predicted"/>
<gene>
    <name evidence="8" type="primary">LOC106808726</name>
</gene>